<reference evidence="5" key="2">
    <citation type="submission" date="2020-04" db="EMBL/GenBank/DDBJ databases">
        <authorList>
            <consortium name="NCBI Genome Project"/>
        </authorList>
    </citation>
    <scope>NUCLEOTIDE SEQUENCE</scope>
    <source>
        <strain evidence="5">CBS 304.34</strain>
    </source>
</reference>
<keyword evidence="4" id="KW-1185">Reference proteome</keyword>
<feature type="compositionally biased region" description="Polar residues" evidence="1">
    <location>
        <begin position="89"/>
        <end position="104"/>
    </location>
</feature>
<evidence type="ECO:0000256" key="1">
    <source>
        <dbReference type="SAM" id="MobiDB-lite"/>
    </source>
</evidence>
<keyword evidence="2" id="KW-1133">Transmembrane helix</keyword>
<protein>
    <submittedName>
        <fullName evidence="3 5">Uncharacterized protein</fullName>
    </submittedName>
</protein>
<feature type="region of interest" description="Disordered" evidence="1">
    <location>
        <begin position="59"/>
        <end position="125"/>
    </location>
</feature>
<keyword evidence="2" id="KW-0812">Transmembrane</keyword>
<dbReference type="AlphaFoldDB" id="A0A6A6Y4V4"/>
<evidence type="ECO:0000313" key="3">
    <source>
        <dbReference type="EMBL" id="KAF2803690.1"/>
    </source>
</evidence>
<evidence type="ECO:0000313" key="4">
    <source>
        <dbReference type="Proteomes" id="UP000504636"/>
    </source>
</evidence>
<dbReference type="GeneID" id="54457002"/>
<dbReference type="Proteomes" id="UP000504636">
    <property type="component" value="Unplaced"/>
</dbReference>
<dbReference type="EMBL" id="MU003716">
    <property type="protein sequence ID" value="KAF2803690.1"/>
    <property type="molecule type" value="Genomic_DNA"/>
</dbReference>
<name>A0A6A6Y4V4_9PEZI</name>
<accession>A0A6A6Y4V4</accession>
<organism evidence="3">
    <name type="scientific">Mytilinidion resinicola</name>
    <dbReference type="NCBI Taxonomy" id="574789"/>
    <lineage>
        <taxon>Eukaryota</taxon>
        <taxon>Fungi</taxon>
        <taxon>Dikarya</taxon>
        <taxon>Ascomycota</taxon>
        <taxon>Pezizomycotina</taxon>
        <taxon>Dothideomycetes</taxon>
        <taxon>Pleosporomycetidae</taxon>
        <taxon>Mytilinidiales</taxon>
        <taxon>Mytilinidiaceae</taxon>
        <taxon>Mytilinidion</taxon>
    </lineage>
</organism>
<feature type="compositionally biased region" description="Basic and acidic residues" evidence="1">
    <location>
        <begin position="105"/>
        <end position="125"/>
    </location>
</feature>
<gene>
    <name evidence="3 5" type="ORF">BDZ99DRAFT_399004</name>
</gene>
<evidence type="ECO:0000313" key="5">
    <source>
        <dbReference type="RefSeq" id="XP_033570654.1"/>
    </source>
</evidence>
<reference evidence="3 5" key="1">
    <citation type="journal article" date="2020" name="Stud. Mycol.">
        <title>101 Dothideomycetes genomes: a test case for predicting lifestyles and emergence of pathogens.</title>
        <authorList>
            <person name="Haridas S."/>
            <person name="Albert R."/>
            <person name="Binder M."/>
            <person name="Bloem J."/>
            <person name="Labutti K."/>
            <person name="Salamov A."/>
            <person name="Andreopoulos B."/>
            <person name="Baker S."/>
            <person name="Barry K."/>
            <person name="Bills G."/>
            <person name="Bluhm B."/>
            <person name="Cannon C."/>
            <person name="Castanera R."/>
            <person name="Culley D."/>
            <person name="Daum C."/>
            <person name="Ezra D."/>
            <person name="Gonzalez J."/>
            <person name="Henrissat B."/>
            <person name="Kuo A."/>
            <person name="Liang C."/>
            <person name="Lipzen A."/>
            <person name="Lutzoni F."/>
            <person name="Magnuson J."/>
            <person name="Mondo S."/>
            <person name="Nolan M."/>
            <person name="Ohm R."/>
            <person name="Pangilinan J."/>
            <person name="Park H.-J."/>
            <person name="Ramirez L."/>
            <person name="Alfaro M."/>
            <person name="Sun H."/>
            <person name="Tritt A."/>
            <person name="Yoshinaga Y."/>
            <person name="Zwiers L.-H."/>
            <person name="Turgeon B."/>
            <person name="Goodwin S."/>
            <person name="Spatafora J."/>
            <person name="Crous P."/>
            <person name="Grigoriev I."/>
        </authorList>
    </citation>
    <scope>NUCLEOTIDE SEQUENCE</scope>
    <source>
        <strain evidence="3 5">CBS 304.34</strain>
    </source>
</reference>
<feature type="transmembrane region" description="Helical" evidence="2">
    <location>
        <begin position="20"/>
        <end position="46"/>
    </location>
</feature>
<keyword evidence="2" id="KW-0472">Membrane</keyword>
<proteinExistence type="predicted"/>
<evidence type="ECO:0000256" key="2">
    <source>
        <dbReference type="SAM" id="Phobius"/>
    </source>
</evidence>
<reference evidence="5" key="3">
    <citation type="submission" date="2025-04" db="UniProtKB">
        <authorList>
            <consortium name="RefSeq"/>
        </authorList>
    </citation>
    <scope>IDENTIFICATION</scope>
    <source>
        <strain evidence="5">CBS 304.34</strain>
    </source>
</reference>
<sequence>MALFSILPDNLSAFETWTTRIFLFLAILTIGPWAALLIYDVFLYIWRAIAYEIPVFGGRARGKTRPRAPSLVARPNGHRRSFSIGKPSSLGSNSPASFSGTNHTDLSDVKLRQLHEEHEDSSSST</sequence>
<dbReference type="RefSeq" id="XP_033570654.1">
    <property type="nucleotide sequence ID" value="XM_033716109.1"/>
</dbReference>
<dbReference type="OrthoDB" id="5309803at2759"/>